<dbReference type="PANTHER" id="PTHR38828">
    <property type="match status" value="1"/>
</dbReference>
<dbReference type="Proteomes" id="UP000318447">
    <property type="component" value="Unassembled WGS sequence"/>
</dbReference>
<proteinExistence type="predicted"/>
<evidence type="ECO:0000313" key="2">
    <source>
        <dbReference type="EMBL" id="TPP48658.1"/>
    </source>
</evidence>
<comment type="caution">
    <text evidence="2">The sequence shown here is derived from an EMBL/GenBank/DDBJ whole genome shotgun (WGS) entry which is preliminary data.</text>
</comment>
<dbReference type="VEuPathDB" id="TriTrypDB:LDHU3_36.7340"/>
<protein>
    <submittedName>
        <fullName evidence="2">Uncharacterized protein</fullName>
    </submittedName>
</protein>
<dbReference type="VEuPathDB" id="TriTrypDB:LdBPK_365520.1"/>
<dbReference type="AlphaFoldDB" id="A0A504XMC8"/>
<gene>
    <name evidence="2" type="ORF">CGC21_15040</name>
</gene>
<accession>A0A504XMC8</accession>
<name>A0A504XMC8_LEIDO</name>
<feature type="region of interest" description="Disordered" evidence="1">
    <location>
        <begin position="451"/>
        <end position="475"/>
    </location>
</feature>
<dbReference type="VEuPathDB" id="TriTrypDB:LdCL_360062500"/>
<evidence type="ECO:0000256" key="1">
    <source>
        <dbReference type="SAM" id="MobiDB-lite"/>
    </source>
</evidence>
<dbReference type="EMBL" id="RHLC01000054">
    <property type="protein sequence ID" value="TPP48658.1"/>
    <property type="molecule type" value="Genomic_DNA"/>
</dbReference>
<evidence type="ECO:0000313" key="3">
    <source>
        <dbReference type="Proteomes" id="UP000318447"/>
    </source>
</evidence>
<dbReference type="VEuPathDB" id="TriTrypDB:LdCL_360062400"/>
<sequence length="475" mass="53141">MLYANNTPIGTAAKCCGLRASSDGAEGEAVELGLDMLRRQLEQPRHGKTSVGVATDSLSLLMALGAGPTRVTDGMLRCIGAQLHGLLTGLVVTGRRRQVQHPPKPRTTRCGPRRQATLLARLRTSTCPHFGFLQRQDGAQTVCRPPTLLALWCPQPRQRLDPHPLSAVRAADPALCRACDGRLAGCSRRKAHLVPRYDAARTGVMTHMLTHGSVPPSRRMWANPFRLAATTSTEMEEDARHPDSCGTGAGSMAYGRVAEALKGSHRRLADLFLELIRHAVMYTERDSYAPTKVMTEEELQRSVDRLSRSNRLTVELKPLAPRSIITKEALDKRIHHLYDESLERRQREREEVARQMDAAIKKDATITVTKITPLQEEALVRHLYDETLATKKRNFDELYKQSTSHYERNTIKLTAKKQLAAMDRLYREGMERERNKHIALYEKYVVARQPPPPRRTAAELAASADKMTRGEGLTS</sequence>
<dbReference type="PANTHER" id="PTHR38828:SF1">
    <property type="match status" value="1"/>
</dbReference>
<reference evidence="3" key="1">
    <citation type="submission" date="2019-02" db="EMBL/GenBank/DDBJ databases">
        <title>FDA dAtabase for Regulatory Grade micrObial Sequences (FDA-ARGOS): Supporting development and validation of Infectious Disease Dx tests.</title>
        <authorList>
            <person name="Duncan R."/>
            <person name="Fisher C."/>
            <person name="Tallon L."/>
            <person name="Sadzewicz L."/>
            <person name="Sengamalay N."/>
            <person name="Ott S."/>
            <person name="Godinez A."/>
            <person name="Nagaraj S."/>
            <person name="Vavikolanu K."/>
            <person name="Nadendla S."/>
            <person name="Aluvathingal J."/>
            <person name="Sichtig H."/>
        </authorList>
    </citation>
    <scope>NUCLEOTIDE SEQUENCE [LARGE SCALE GENOMIC DNA]</scope>
    <source>
        <strain evidence="3">FDAARGOS_361</strain>
    </source>
</reference>
<dbReference type="InterPro" id="IPR039963">
    <property type="entry name" value="Unchar_22kDa"/>
</dbReference>
<organism evidence="2 3">
    <name type="scientific">Leishmania donovani</name>
    <dbReference type="NCBI Taxonomy" id="5661"/>
    <lineage>
        <taxon>Eukaryota</taxon>
        <taxon>Discoba</taxon>
        <taxon>Euglenozoa</taxon>
        <taxon>Kinetoplastea</taxon>
        <taxon>Metakinetoplastina</taxon>
        <taxon>Trypanosomatida</taxon>
        <taxon>Trypanosomatidae</taxon>
        <taxon>Leishmaniinae</taxon>
        <taxon>Leishmania</taxon>
    </lineage>
</organism>